<organism evidence="7 8">
    <name type="scientific">Desulfomonile tiedjei</name>
    <dbReference type="NCBI Taxonomy" id="2358"/>
    <lineage>
        <taxon>Bacteria</taxon>
        <taxon>Pseudomonadati</taxon>
        <taxon>Thermodesulfobacteriota</taxon>
        <taxon>Desulfomonilia</taxon>
        <taxon>Desulfomonilales</taxon>
        <taxon>Desulfomonilaceae</taxon>
        <taxon>Desulfomonile</taxon>
    </lineage>
</organism>
<dbReference type="Gene3D" id="3.80.30.20">
    <property type="entry name" value="tm_1862 like domain"/>
    <property type="match status" value="1"/>
</dbReference>
<evidence type="ECO:0000313" key="7">
    <source>
        <dbReference type="EMBL" id="MBI5251304.1"/>
    </source>
</evidence>
<dbReference type="InterPro" id="IPR023404">
    <property type="entry name" value="rSAM_horseshoe"/>
</dbReference>
<dbReference type="SFLD" id="SFLDG01082">
    <property type="entry name" value="B12-binding_domain_containing"/>
    <property type="match status" value="1"/>
</dbReference>
<dbReference type="InterPro" id="IPR007197">
    <property type="entry name" value="rSAM"/>
</dbReference>
<dbReference type="GO" id="GO:0051539">
    <property type="term" value="F:4 iron, 4 sulfur cluster binding"/>
    <property type="evidence" value="ECO:0007669"/>
    <property type="project" value="UniProtKB-KW"/>
</dbReference>
<dbReference type="InterPro" id="IPR051198">
    <property type="entry name" value="BchE-like"/>
</dbReference>
<dbReference type="GO" id="GO:0005829">
    <property type="term" value="C:cytosol"/>
    <property type="evidence" value="ECO:0007669"/>
    <property type="project" value="TreeGrafter"/>
</dbReference>
<dbReference type="GO" id="GO:0046872">
    <property type="term" value="F:metal ion binding"/>
    <property type="evidence" value="ECO:0007669"/>
    <property type="project" value="UniProtKB-KW"/>
</dbReference>
<dbReference type="GO" id="GO:0031419">
    <property type="term" value="F:cobalamin binding"/>
    <property type="evidence" value="ECO:0007669"/>
    <property type="project" value="InterPro"/>
</dbReference>
<dbReference type="AlphaFoldDB" id="A0A9D6V5M6"/>
<dbReference type="Gene3D" id="3.40.50.280">
    <property type="entry name" value="Cobalamin-binding domain"/>
    <property type="match status" value="1"/>
</dbReference>
<keyword evidence="3" id="KW-0479">Metal-binding</keyword>
<protein>
    <submittedName>
        <fullName evidence="7">DUF4070 domain-containing protein</fullName>
    </submittedName>
</protein>
<evidence type="ECO:0000256" key="2">
    <source>
        <dbReference type="ARBA" id="ARBA00022691"/>
    </source>
</evidence>
<evidence type="ECO:0000259" key="6">
    <source>
        <dbReference type="PROSITE" id="PS51918"/>
    </source>
</evidence>
<dbReference type="PROSITE" id="PS51918">
    <property type="entry name" value="RADICAL_SAM"/>
    <property type="match status" value="1"/>
</dbReference>
<comment type="caution">
    <text evidence="7">The sequence shown here is derived from an EMBL/GenBank/DDBJ whole genome shotgun (WGS) entry which is preliminary data.</text>
</comment>
<evidence type="ECO:0000313" key="8">
    <source>
        <dbReference type="Proteomes" id="UP000807825"/>
    </source>
</evidence>
<name>A0A9D6V5M6_9BACT</name>
<dbReference type="InterPro" id="IPR034530">
    <property type="entry name" value="HpnP-like"/>
</dbReference>
<comment type="cofactor">
    <cofactor evidence="1">
        <name>[4Fe-4S] cluster</name>
        <dbReference type="ChEBI" id="CHEBI:49883"/>
    </cofactor>
</comment>
<dbReference type="InterPro" id="IPR034466">
    <property type="entry name" value="Methyltransferase_Class_B"/>
</dbReference>
<sequence>MKALLVYPEIPDTFWSFKHILKFIRKKAAHVPLGLITIASMLPEDWELKLVDMNVEQLTDEQITWADLVLIGAMVIQKESVKEVVARSKAADKTVIAGGPLFPSMWTEFPGVDHFVLNEAEMTMPIFLKDFIAGKAQRVYDTDKKPDITKTPLPRWELIKMDLYASMSIQYSRGCPFDCEFCDIVNLNGRRPRVKSSEQMIREFEVLYNLGWRGRLFVVDDNFIGNRVKVKATLRELTKWQQEKEYPFSLFTEASVNLAQDEELMQLMTSAGFDSVFLGLETPAEESLKECGKHQNTSIDLLEAVKTIQGHGMEVMGGFIIGFDNDPPNIFDKQIKFIQNSGVVKAMIGLLNAIPGTRLHQRLQSEGRLTEGCTGDNCDGSLNFIPKMDAQTLRDGYQAVLNYIYSPKEYYARVLQFLDNYKPTRRKRIDKLEIRAFFRSILYLGILDKGMSKIYYWKLLIKAFLFHRKSFGEAVSSAIFGYHFRKLLQK</sequence>
<gene>
    <name evidence="7" type="ORF">HY912_17585</name>
</gene>
<feature type="domain" description="Radical SAM core" evidence="6">
    <location>
        <begin position="159"/>
        <end position="408"/>
    </location>
</feature>
<reference evidence="7" key="1">
    <citation type="submission" date="2020-07" db="EMBL/GenBank/DDBJ databases">
        <title>Huge and variable diversity of episymbiotic CPR bacteria and DPANN archaea in groundwater ecosystems.</title>
        <authorList>
            <person name="He C.Y."/>
            <person name="Keren R."/>
            <person name="Whittaker M."/>
            <person name="Farag I.F."/>
            <person name="Doudna J."/>
            <person name="Cate J.H.D."/>
            <person name="Banfield J.F."/>
        </authorList>
    </citation>
    <scope>NUCLEOTIDE SEQUENCE</scope>
    <source>
        <strain evidence="7">NC_groundwater_1664_Pr3_B-0.1um_52_9</strain>
    </source>
</reference>
<accession>A0A9D6V5M6</accession>
<dbReference type="SFLD" id="SFLDS00029">
    <property type="entry name" value="Radical_SAM"/>
    <property type="match status" value="1"/>
</dbReference>
<dbReference type="Proteomes" id="UP000807825">
    <property type="component" value="Unassembled WGS sequence"/>
</dbReference>
<keyword evidence="4" id="KW-0408">Iron</keyword>
<dbReference type="InterPro" id="IPR058240">
    <property type="entry name" value="rSAM_sf"/>
</dbReference>
<dbReference type="SUPFAM" id="SSF102114">
    <property type="entry name" value="Radical SAM enzymes"/>
    <property type="match status" value="1"/>
</dbReference>
<dbReference type="InterPro" id="IPR025274">
    <property type="entry name" value="DUF4070"/>
</dbReference>
<dbReference type="PANTHER" id="PTHR43409:SF3">
    <property type="entry name" value="HYPOTHETICAL METHYLTRANSFERASE"/>
    <property type="match status" value="1"/>
</dbReference>
<proteinExistence type="predicted"/>
<dbReference type="SMART" id="SM00729">
    <property type="entry name" value="Elp3"/>
    <property type="match status" value="1"/>
</dbReference>
<dbReference type="InterPro" id="IPR006158">
    <property type="entry name" value="Cobalamin-bd"/>
</dbReference>
<evidence type="ECO:0000256" key="4">
    <source>
        <dbReference type="ARBA" id="ARBA00023004"/>
    </source>
</evidence>
<dbReference type="CDD" id="cd01335">
    <property type="entry name" value="Radical_SAM"/>
    <property type="match status" value="1"/>
</dbReference>
<keyword evidence="2" id="KW-0949">S-adenosyl-L-methionine</keyword>
<dbReference type="PANTHER" id="PTHR43409">
    <property type="entry name" value="ANAEROBIC MAGNESIUM-PROTOPORPHYRIN IX MONOMETHYL ESTER CYCLASE-RELATED"/>
    <property type="match status" value="1"/>
</dbReference>
<dbReference type="InterPro" id="IPR006638">
    <property type="entry name" value="Elp3/MiaA/NifB-like_rSAM"/>
</dbReference>
<dbReference type="Pfam" id="PF04055">
    <property type="entry name" value="Radical_SAM"/>
    <property type="match status" value="1"/>
</dbReference>
<dbReference type="Pfam" id="PF02310">
    <property type="entry name" value="B12-binding"/>
    <property type="match status" value="1"/>
</dbReference>
<dbReference type="Pfam" id="PF13282">
    <property type="entry name" value="DUF4070"/>
    <property type="match status" value="1"/>
</dbReference>
<evidence type="ECO:0000256" key="3">
    <source>
        <dbReference type="ARBA" id="ARBA00022723"/>
    </source>
</evidence>
<keyword evidence="5" id="KW-0411">Iron-sulfur</keyword>
<dbReference type="GO" id="GO:0003824">
    <property type="term" value="F:catalytic activity"/>
    <property type="evidence" value="ECO:0007669"/>
    <property type="project" value="InterPro"/>
</dbReference>
<evidence type="ECO:0000256" key="1">
    <source>
        <dbReference type="ARBA" id="ARBA00001966"/>
    </source>
</evidence>
<dbReference type="EMBL" id="JACRDE010000460">
    <property type="protein sequence ID" value="MBI5251304.1"/>
    <property type="molecule type" value="Genomic_DNA"/>
</dbReference>
<dbReference type="SFLD" id="SFLDF00303">
    <property type="entry name" value="hopanoid_C2-methyltransferase"/>
    <property type="match status" value="1"/>
</dbReference>
<evidence type="ECO:0000256" key="5">
    <source>
        <dbReference type="ARBA" id="ARBA00023014"/>
    </source>
</evidence>
<dbReference type="SFLD" id="SFLDG01123">
    <property type="entry name" value="methyltransferase_(Class_B)"/>
    <property type="match status" value="1"/>
</dbReference>